<dbReference type="GO" id="GO:0042802">
    <property type="term" value="F:identical protein binding"/>
    <property type="evidence" value="ECO:0007669"/>
    <property type="project" value="UniProtKB-ARBA"/>
</dbReference>
<comment type="similarity">
    <text evidence="6">Belongs to the 2'-deoxynucleoside 5'-phosphate N-hydrolase 1 family.</text>
</comment>
<comment type="catalytic activity">
    <reaction evidence="6">
        <text>a purine 2'-deoxyribonucleoside 5'-phosphate + H2O = a purine nucleobase + 2-deoxy-D-ribose 5-phosphate</text>
        <dbReference type="Rhea" id="RHEA:51132"/>
        <dbReference type="ChEBI" id="CHEBI:15377"/>
        <dbReference type="ChEBI" id="CHEBI:26386"/>
        <dbReference type="ChEBI" id="CHEBI:62877"/>
        <dbReference type="ChEBI" id="CHEBI:142198"/>
    </reaction>
</comment>
<dbReference type="STRING" id="1817828.A2722_03385"/>
<gene>
    <name evidence="7" type="ORF">A2722_03385</name>
</gene>
<dbReference type="InterPro" id="IPR007710">
    <property type="entry name" value="Nucleoside_deoxyribTrfase"/>
</dbReference>
<reference evidence="7 8" key="1">
    <citation type="journal article" date="2016" name="Nat. Commun.">
        <title>Thousands of microbial genomes shed light on interconnected biogeochemical processes in an aquifer system.</title>
        <authorList>
            <person name="Anantharaman K."/>
            <person name="Brown C.T."/>
            <person name="Hug L.A."/>
            <person name="Sharon I."/>
            <person name="Castelle C.J."/>
            <person name="Probst A.J."/>
            <person name="Thomas B.C."/>
            <person name="Singh A."/>
            <person name="Wilkins M.J."/>
            <person name="Karaoz U."/>
            <person name="Brodie E.L."/>
            <person name="Williams K.H."/>
            <person name="Hubbard S.S."/>
            <person name="Banfield J.F."/>
        </authorList>
    </citation>
    <scope>NUCLEOTIDE SEQUENCE [LARGE SCALE GENOMIC DNA]</scope>
</reference>
<feature type="binding site" description="in other chain" evidence="6">
    <location>
        <position position="82"/>
    </location>
    <ligand>
        <name>substrate</name>
        <note>ligand shared between homodimeric partners</note>
    </ligand>
</feature>
<keyword evidence="4 6" id="KW-0326">Glycosidase</keyword>
<dbReference type="FunFam" id="3.40.50.450:FF:000019">
    <property type="entry name" value="2'-deoxynucleoside 5'-phosphate N-hydrolase 1"/>
    <property type="match status" value="1"/>
</dbReference>
<name>A0A1F5PIK5_9BACT</name>
<dbReference type="GO" id="GO:0009159">
    <property type="term" value="P:deoxyribonucleoside monophosphate catabolic process"/>
    <property type="evidence" value="ECO:0007669"/>
    <property type="project" value="InterPro"/>
</dbReference>
<accession>A0A1F5PIK5</accession>
<dbReference type="GO" id="GO:0009116">
    <property type="term" value="P:nucleoside metabolic process"/>
    <property type="evidence" value="ECO:0007669"/>
    <property type="project" value="UniProtKB-UniRule"/>
</dbReference>
<dbReference type="SUPFAM" id="SSF52309">
    <property type="entry name" value="N-(deoxy)ribosyltransferase-like"/>
    <property type="match status" value="1"/>
</dbReference>
<organism evidence="7 8">
    <name type="scientific">Candidatus Doudnabacteria bacterium RIFCSPHIGHO2_01_FULL_50_11</name>
    <dbReference type="NCBI Taxonomy" id="1817828"/>
    <lineage>
        <taxon>Bacteria</taxon>
        <taxon>Candidatus Doudnaibacteriota</taxon>
    </lineage>
</organism>
<comment type="function">
    <text evidence="6">Catalyzes the cleavage of the N-glycosidic bond of deoxyribonucleoside 5'-monophosphates to yield deoxyribose 5-phosphate and a purine or pyrimidine base.</text>
</comment>
<comment type="caution">
    <text evidence="6">Lacks conserved residue(s) required for the propagation of feature annotation.</text>
</comment>
<dbReference type="PANTHER" id="PTHR15364:SF0">
    <property type="entry name" value="2'-DEOXYNUCLEOSIDE 5'-PHOSPHATE N-HYDROLASE 1"/>
    <property type="match status" value="1"/>
</dbReference>
<evidence type="ECO:0000256" key="4">
    <source>
        <dbReference type="ARBA" id="ARBA00023295"/>
    </source>
</evidence>
<dbReference type="InterPro" id="IPR051239">
    <property type="entry name" value="2'-dNMP_N-hydrolase"/>
</dbReference>
<keyword evidence="3 6" id="KW-0546">Nucleotide metabolism</keyword>
<evidence type="ECO:0000256" key="2">
    <source>
        <dbReference type="ARBA" id="ARBA00022801"/>
    </source>
</evidence>
<dbReference type="AlphaFoldDB" id="A0A1F5PIK5"/>
<dbReference type="Proteomes" id="UP000178377">
    <property type="component" value="Unassembled WGS sequence"/>
</dbReference>
<keyword evidence="2 6" id="KW-0378">Hydrolase</keyword>
<dbReference type="InterPro" id="IPR028607">
    <property type="entry name" value="DNPH1"/>
</dbReference>
<sequence length="136" mass="15078">MKIYFEASIRGGRGEQSIQAEIISLLSHHGQVLTEHVGDASLTSVGENKASEHIFERDVAWLEEADAVVAEVTMPSLGVGYEIAKAESLQKKILCVYRPSDDRHLSAMIDGNPALTTQQYAQVGDLKQIFDKFFKR</sequence>
<comment type="caution">
    <text evidence="7">The sequence shown here is derived from an EMBL/GenBank/DDBJ whole genome shotgun (WGS) entry which is preliminary data.</text>
</comment>
<dbReference type="PANTHER" id="PTHR15364">
    <property type="entry name" value="2'-DEOXYNUCLEOSIDE 5'-PHOSPHATE N-HYDROLASE 1"/>
    <property type="match status" value="1"/>
</dbReference>
<evidence type="ECO:0000256" key="1">
    <source>
        <dbReference type="ARBA" id="ARBA00011407"/>
    </source>
</evidence>
<comment type="catalytic activity">
    <reaction evidence="5">
        <text>5-hydroxymethyl-dUMP + H2O = 5-hydroxymethyluracil + 2-deoxy-D-ribose 5-phosphate</text>
        <dbReference type="Rhea" id="RHEA:77099"/>
        <dbReference type="ChEBI" id="CHEBI:15377"/>
        <dbReference type="ChEBI" id="CHEBI:16964"/>
        <dbReference type="ChEBI" id="CHEBI:62877"/>
        <dbReference type="ChEBI" id="CHEBI:90409"/>
    </reaction>
    <physiologicalReaction direction="left-to-right" evidence="5">
        <dbReference type="Rhea" id="RHEA:77100"/>
    </physiologicalReaction>
</comment>
<evidence type="ECO:0000256" key="5">
    <source>
        <dbReference type="ARBA" id="ARBA00047460"/>
    </source>
</evidence>
<dbReference type="Gene3D" id="3.40.50.450">
    <property type="match status" value="1"/>
</dbReference>
<dbReference type="EMBL" id="MFEO01000017">
    <property type="protein sequence ID" value="OGE89709.1"/>
    <property type="molecule type" value="Genomic_DNA"/>
</dbReference>
<comment type="subunit">
    <text evidence="1 6">Monomer and homodimer.</text>
</comment>
<comment type="catalytic activity">
    <reaction evidence="6">
        <text>a pyrimidine 2'-deoxyribonucleoside 5'-phosphate + H2O = a pyrimidine nucleobase + 2-deoxy-D-ribose 5-phosphate</text>
        <dbReference type="Rhea" id="RHEA:57852"/>
        <dbReference type="ChEBI" id="CHEBI:15377"/>
        <dbReference type="ChEBI" id="CHEBI:26432"/>
        <dbReference type="ChEBI" id="CHEBI:62877"/>
        <dbReference type="ChEBI" id="CHEBI:142209"/>
    </reaction>
</comment>
<feature type="binding site" evidence="6">
    <location>
        <begin position="106"/>
        <end position="108"/>
    </location>
    <ligand>
        <name>substrate</name>
        <note>ligand shared between homodimeric partners</note>
    </ligand>
</feature>
<dbReference type="Pfam" id="PF05014">
    <property type="entry name" value="Nuc_deoxyrib_tr"/>
    <property type="match status" value="1"/>
</dbReference>
<dbReference type="HAMAP" id="MF_03036">
    <property type="entry name" value="Nuc_phosphate_hydrolase"/>
    <property type="match status" value="1"/>
</dbReference>
<evidence type="ECO:0000313" key="7">
    <source>
        <dbReference type="EMBL" id="OGE89709.1"/>
    </source>
</evidence>
<dbReference type="GO" id="GO:0070694">
    <property type="term" value="F:5-hydroxymethyl-dUMP N-hydrolase activity"/>
    <property type="evidence" value="ECO:0007669"/>
    <property type="project" value="InterPro"/>
</dbReference>
<dbReference type="EC" id="3.2.2.-" evidence="6"/>
<evidence type="ECO:0000313" key="8">
    <source>
        <dbReference type="Proteomes" id="UP000178377"/>
    </source>
</evidence>
<evidence type="ECO:0000256" key="3">
    <source>
        <dbReference type="ARBA" id="ARBA00023080"/>
    </source>
</evidence>
<proteinExistence type="inferred from homology"/>
<evidence type="ECO:0000256" key="6">
    <source>
        <dbReference type="HAMAP-Rule" id="MF_03036"/>
    </source>
</evidence>
<protein>
    <recommendedName>
        <fullName evidence="6">Putative 2'-deoxynucleoside 5'-phosphate N-hydrolase 1</fullName>
        <ecNumber evidence="6">3.2.2.-</ecNumber>
    </recommendedName>
</protein>
<dbReference type="GO" id="GO:0006163">
    <property type="term" value="P:purine nucleotide metabolic process"/>
    <property type="evidence" value="ECO:0007669"/>
    <property type="project" value="UniProtKB-ARBA"/>
</dbReference>